<dbReference type="GO" id="GO:0006506">
    <property type="term" value="P:GPI anchor biosynthetic process"/>
    <property type="evidence" value="ECO:0007669"/>
    <property type="project" value="EnsemblFungi"/>
</dbReference>
<dbReference type="VEuPathDB" id="FungiDB:SOCG_00212"/>
<reference evidence="2 3" key="1">
    <citation type="journal article" date="2011" name="Science">
        <title>Comparative functional genomics of the fission yeasts.</title>
        <authorList>
            <person name="Rhind N."/>
            <person name="Chen Z."/>
            <person name="Yassour M."/>
            <person name="Thompson D.A."/>
            <person name="Haas B.J."/>
            <person name="Habib N."/>
            <person name="Wapinski I."/>
            <person name="Roy S."/>
            <person name="Lin M.F."/>
            <person name="Heiman D.I."/>
            <person name="Young S.K."/>
            <person name="Furuya K."/>
            <person name="Guo Y."/>
            <person name="Pidoux A."/>
            <person name="Chen H.M."/>
            <person name="Robbertse B."/>
            <person name="Goldberg J.M."/>
            <person name="Aoki K."/>
            <person name="Bayne E.H."/>
            <person name="Berlin A.M."/>
            <person name="Desjardins C.A."/>
            <person name="Dobbs E."/>
            <person name="Dukaj L."/>
            <person name="Fan L."/>
            <person name="FitzGerald M.G."/>
            <person name="French C."/>
            <person name="Gujja S."/>
            <person name="Hansen K."/>
            <person name="Keifenheim D."/>
            <person name="Levin J.Z."/>
            <person name="Mosher R.A."/>
            <person name="Mueller C.A."/>
            <person name="Pfiffner J."/>
            <person name="Priest M."/>
            <person name="Russ C."/>
            <person name="Smialowska A."/>
            <person name="Swoboda P."/>
            <person name="Sykes S.M."/>
            <person name="Vaughn M."/>
            <person name="Vengrova S."/>
            <person name="Yoder R."/>
            <person name="Zeng Q."/>
            <person name="Allshire R."/>
            <person name="Baulcombe D."/>
            <person name="Birren B.W."/>
            <person name="Brown W."/>
            <person name="Ekwall K."/>
            <person name="Kellis M."/>
            <person name="Leatherwood J."/>
            <person name="Levin H."/>
            <person name="Margalit H."/>
            <person name="Martienssen R."/>
            <person name="Nieduszynski C.A."/>
            <person name="Spatafora J.W."/>
            <person name="Friedman N."/>
            <person name="Dalgaard J.Z."/>
            <person name="Baumann P."/>
            <person name="Niki H."/>
            <person name="Regev A."/>
            <person name="Nusbaum C."/>
        </authorList>
    </citation>
    <scope>NUCLEOTIDE SEQUENCE [LARGE SCALE GENOMIC DNA]</scope>
    <source>
        <strain evidence="3">yFS286</strain>
    </source>
</reference>
<evidence type="ECO:0000313" key="2">
    <source>
        <dbReference type="EMBL" id="EPX72449.1"/>
    </source>
</evidence>
<feature type="transmembrane region" description="Helical" evidence="1">
    <location>
        <begin position="438"/>
        <end position="462"/>
    </location>
</feature>
<dbReference type="eggNOG" id="KOG1183">
    <property type="taxonomic scope" value="Eukaryota"/>
</dbReference>
<feature type="transmembrane region" description="Helical" evidence="1">
    <location>
        <begin position="314"/>
        <end position="336"/>
    </location>
</feature>
<keyword evidence="1" id="KW-1133">Transmembrane helix</keyword>
<dbReference type="Pfam" id="PF05024">
    <property type="entry name" value="Gpi1"/>
    <property type="match status" value="1"/>
</dbReference>
<keyword evidence="1" id="KW-0472">Membrane</keyword>
<gene>
    <name evidence="2" type="ORF">SOCG_00212</name>
</gene>
<dbReference type="GO" id="GO:0005783">
    <property type="term" value="C:endoplasmic reticulum"/>
    <property type="evidence" value="ECO:0007669"/>
    <property type="project" value="TreeGrafter"/>
</dbReference>
<keyword evidence="1" id="KW-0812">Transmembrane</keyword>
<dbReference type="HOGENOM" id="CLU_007914_2_1_1"/>
<feature type="transmembrane region" description="Helical" evidence="1">
    <location>
        <begin position="407"/>
        <end position="426"/>
    </location>
</feature>
<feature type="transmembrane region" description="Helical" evidence="1">
    <location>
        <begin position="483"/>
        <end position="507"/>
    </location>
</feature>
<dbReference type="EMBL" id="KE503207">
    <property type="protein sequence ID" value="EPX72449.1"/>
    <property type="molecule type" value="Genomic_DNA"/>
</dbReference>
<dbReference type="PANTHER" id="PTHR21329:SF3">
    <property type="entry name" value="PHOSPHATIDYLINOSITOL N-ACETYLGLUCOSAMINYLTRANSFERASE SUBUNIT Q"/>
    <property type="match status" value="1"/>
</dbReference>
<dbReference type="RefSeq" id="XP_013018086.1">
    <property type="nucleotide sequence ID" value="XM_013162632.1"/>
</dbReference>
<keyword evidence="3" id="KW-1185">Reference proteome</keyword>
<feature type="transmembrane region" description="Helical" evidence="1">
    <location>
        <begin position="226"/>
        <end position="248"/>
    </location>
</feature>
<dbReference type="GO" id="GO:0017176">
    <property type="term" value="F:phosphatidylinositol N-acetylglucosaminyltransferase activity"/>
    <property type="evidence" value="ECO:0007669"/>
    <property type="project" value="EnsemblFungi"/>
</dbReference>
<organism evidence="2 3">
    <name type="scientific">Schizosaccharomyces octosporus (strain yFS286)</name>
    <name type="common">Fission yeast</name>
    <name type="synonym">Octosporomyces octosporus</name>
    <dbReference type="NCBI Taxonomy" id="483514"/>
    <lineage>
        <taxon>Eukaryota</taxon>
        <taxon>Fungi</taxon>
        <taxon>Dikarya</taxon>
        <taxon>Ascomycota</taxon>
        <taxon>Taphrinomycotina</taxon>
        <taxon>Schizosaccharomycetes</taxon>
        <taxon>Schizosaccharomycetales</taxon>
        <taxon>Schizosaccharomycetaceae</taxon>
        <taxon>Schizosaccharomyces</taxon>
    </lineage>
</organism>
<dbReference type="OrthoDB" id="70250at2759"/>
<dbReference type="AlphaFoldDB" id="S9REF0"/>
<evidence type="ECO:0000313" key="3">
    <source>
        <dbReference type="Proteomes" id="UP000016088"/>
    </source>
</evidence>
<evidence type="ECO:0000256" key="1">
    <source>
        <dbReference type="SAM" id="Phobius"/>
    </source>
</evidence>
<accession>S9REF0</accession>
<dbReference type="OMA" id="CFWPVQY"/>
<feature type="transmembrane region" description="Helical" evidence="1">
    <location>
        <begin position="513"/>
        <end position="536"/>
    </location>
</feature>
<proteinExistence type="predicted"/>
<dbReference type="GO" id="GO:0016020">
    <property type="term" value="C:membrane"/>
    <property type="evidence" value="ECO:0007669"/>
    <property type="project" value="InterPro"/>
</dbReference>
<dbReference type="GeneID" id="25029196"/>
<dbReference type="Proteomes" id="UP000016088">
    <property type="component" value="Unassembled WGS sequence"/>
</dbReference>
<sequence length="647" mass="76624">MMSRVHTPISVSSTRDNPVLRVYWPKNQIQHVESGYLVGWSYSPFDLVIVTIAKDPTRLDDFFQTKQSLYYEIKSLKILGTLNLPHSCYEHKFQDNWLNIRLRTQFSHPQIYRVNDTDLSLNLHVIYYVPPQPKKMQILSLEPLSLLLLKNSVFDHSSPEYKKDQHTKDLLQKLDLHFPRRPENTWNRSLRSDLVELLNQSFEVHVFMRQYPNRKNNILIQSSKRYFLFFLNLLHPIVLFFLIFLRVLNELILHVINYRVHPSLPNMRDIFVSARQVDLRLQQACFWPVQYMKLWMLRKSKHVVMRDYKEYIRLYNNLWLVANDIIFGITMCSFILENLPLVVNLLDKVLFKFAIKDVRVMVTWLIDTPAGLKLNNDICKFIVKLSVWIIDVWYTVLLSFRQYIPWFVRTIAFSGFCGASLMIALMSDFLTIMTIHLYVLYLASACLYNWQLRIIYSLLQLFRGKKRNVLRNRIDSYEYDLDQLLLGTILFTVLIFFLPTIYVFYLAFAVTRITVMTCLAIFETILAFLNHFPLFVTMLRIKDPYRIPSGLSLEIVNSESSKENTMPTLYLFCKSKPMSFGSMFDHYRKLARRLISHYLSKKSLVSLLVGCPIPPIPAEQLYNIQYAMLPHPRVSTKKLWNLFFESK</sequence>
<dbReference type="PANTHER" id="PTHR21329">
    <property type="entry name" value="PHOSPHATIDYLINOSITOL N-ACETYLGLUCOSAMINYLTRANSFERASE SUBUNIT Q-RELATED"/>
    <property type="match status" value="1"/>
</dbReference>
<dbReference type="InterPro" id="IPR007720">
    <property type="entry name" value="PigQ/GPI1"/>
</dbReference>
<name>S9REF0_SCHOY</name>
<protein>
    <submittedName>
        <fullName evidence="2">Pig-Q</fullName>
    </submittedName>
</protein>